<dbReference type="InterPro" id="IPR001750">
    <property type="entry name" value="ND/Mrp_TM"/>
</dbReference>
<dbReference type="GO" id="GO:0048039">
    <property type="term" value="F:ubiquinone binding"/>
    <property type="evidence" value="ECO:0007669"/>
    <property type="project" value="TreeGrafter"/>
</dbReference>
<evidence type="ECO:0000313" key="9">
    <source>
        <dbReference type="EMBL" id="SHI69586.1"/>
    </source>
</evidence>
<feature type="transmembrane region" description="Helical" evidence="7">
    <location>
        <begin position="386"/>
        <end position="407"/>
    </location>
</feature>
<feature type="transmembrane region" description="Helical" evidence="7">
    <location>
        <begin position="464"/>
        <end position="482"/>
    </location>
</feature>
<evidence type="ECO:0000256" key="5">
    <source>
        <dbReference type="ARBA" id="ARBA00023136"/>
    </source>
</evidence>
<evidence type="ECO:0000256" key="4">
    <source>
        <dbReference type="ARBA" id="ARBA00022989"/>
    </source>
</evidence>
<comment type="subcellular location">
    <subcellularLocation>
        <location evidence="1">Endomembrane system</location>
        <topology evidence="1">Multi-pass membrane protein</topology>
    </subcellularLocation>
    <subcellularLocation>
        <location evidence="6">Membrane</location>
        <topology evidence="6">Multi-pass membrane protein</topology>
    </subcellularLocation>
</comment>
<dbReference type="GO" id="GO:0015990">
    <property type="term" value="P:electron transport coupled proton transport"/>
    <property type="evidence" value="ECO:0007669"/>
    <property type="project" value="TreeGrafter"/>
</dbReference>
<gene>
    <name evidence="9" type="ORF">SAMN05443429_103157</name>
</gene>
<dbReference type="GO" id="GO:0008137">
    <property type="term" value="F:NADH dehydrogenase (ubiquinone) activity"/>
    <property type="evidence" value="ECO:0007669"/>
    <property type="project" value="InterPro"/>
</dbReference>
<name>A0A1M6D8L9_9FLAO</name>
<feature type="transmembrane region" description="Helical" evidence="7">
    <location>
        <begin position="136"/>
        <end position="154"/>
    </location>
</feature>
<evidence type="ECO:0000256" key="3">
    <source>
        <dbReference type="ARBA" id="ARBA00022692"/>
    </source>
</evidence>
<keyword evidence="10" id="KW-1185">Reference proteome</keyword>
<feature type="transmembrane region" description="Helical" evidence="7">
    <location>
        <begin position="419"/>
        <end position="443"/>
    </location>
</feature>
<comment type="similarity">
    <text evidence="2">Belongs to the complex I subunit 4 family.</text>
</comment>
<dbReference type="GO" id="GO:0012505">
    <property type="term" value="C:endomembrane system"/>
    <property type="evidence" value="ECO:0007669"/>
    <property type="project" value="UniProtKB-SubCell"/>
</dbReference>
<dbReference type="GO" id="GO:0016020">
    <property type="term" value="C:membrane"/>
    <property type="evidence" value="ECO:0007669"/>
    <property type="project" value="UniProtKB-SubCell"/>
</dbReference>
<dbReference type="EMBL" id="FQYI01000003">
    <property type="protein sequence ID" value="SHI69586.1"/>
    <property type="molecule type" value="Genomic_DNA"/>
</dbReference>
<keyword evidence="5 7" id="KW-0472">Membrane</keyword>
<dbReference type="AlphaFoldDB" id="A0A1M6D8L9"/>
<dbReference type="InterPro" id="IPR010227">
    <property type="entry name" value="NADH_Q_OxRdtase_chainM/4"/>
</dbReference>
<dbReference type="STRING" id="1118202.SAMN05443429_103157"/>
<feature type="transmembrane region" description="Helical" evidence="7">
    <location>
        <begin position="274"/>
        <end position="294"/>
    </location>
</feature>
<organism evidence="9 10">
    <name type="scientific">Cruoricaptor ignavus</name>
    <dbReference type="NCBI Taxonomy" id="1118202"/>
    <lineage>
        <taxon>Bacteria</taxon>
        <taxon>Pseudomonadati</taxon>
        <taxon>Bacteroidota</taxon>
        <taxon>Flavobacteriia</taxon>
        <taxon>Flavobacteriales</taxon>
        <taxon>Weeksellaceae</taxon>
        <taxon>Cruoricaptor</taxon>
    </lineage>
</organism>
<feature type="transmembrane region" description="Helical" evidence="7">
    <location>
        <begin position="29"/>
        <end position="47"/>
    </location>
</feature>
<sequence length="503" mass="55393">MSYHLLALLLLPLIGSALLFFLPKNFSKWAAFLIALLQLVLTFYLLIDFDAKPTVDSVLQHEINWPWSDRIKSSIHFGLDGLSMLMVMLTNILVPLIIFSSFNESKAYPSSFYALILLMQFGLLGVFTSLDGLLFYIFWEITLIPIWFIVGLWGEPEKRLHITTKFFVFTFVGSLFMLAGLIYVYTNAASFALTDLYNASLTVGEQNVVFWFIFLAFAVKLPIFPFHTWQADTYSSAPTQGSMLLSGIMLKMAVYGLFRYLLPIIPAAISGTSGGIVLLLAVFTVLYGALIAIVQNDAKRLIAYSSLSHIGLITAGIFAAAMLCLKISQPGNPQYFSEGAEGAMVIAFAHGFNVVGLFLCADVLLKRFGTRNINEMGGAAAVMPKFAVLFMIVLFGSLGVPLTNGFIGEFLLIKSVFDFNTVLGILAGFTIILAAVYLLRFYAKTMFGKGNEQKLSTMNDLSDSEFAVLASIAGFALMFGIYPQPIIGLVRSSLEFIFHSMAS</sequence>
<dbReference type="Proteomes" id="UP000184335">
    <property type="component" value="Unassembled WGS sequence"/>
</dbReference>
<dbReference type="NCBIfam" id="TIGR01972">
    <property type="entry name" value="NDH_I_M"/>
    <property type="match status" value="1"/>
</dbReference>
<dbReference type="Pfam" id="PF00361">
    <property type="entry name" value="Proton_antipo_M"/>
    <property type="match status" value="1"/>
</dbReference>
<keyword evidence="3 6" id="KW-0812">Transmembrane</keyword>
<reference evidence="9 10" key="1">
    <citation type="submission" date="2016-11" db="EMBL/GenBank/DDBJ databases">
        <authorList>
            <person name="Jaros S."/>
            <person name="Januszkiewicz K."/>
            <person name="Wedrychowicz H."/>
        </authorList>
    </citation>
    <scope>NUCLEOTIDE SEQUENCE [LARGE SCALE GENOMIC DNA]</scope>
    <source>
        <strain evidence="9 10">DSM 25479</strain>
    </source>
</reference>
<feature type="transmembrane region" description="Helical" evidence="7">
    <location>
        <begin position="111"/>
        <end position="130"/>
    </location>
</feature>
<feature type="transmembrane region" description="Helical" evidence="7">
    <location>
        <begin position="241"/>
        <end position="262"/>
    </location>
</feature>
<keyword evidence="4 7" id="KW-1133">Transmembrane helix</keyword>
<accession>A0A1M6D8L9</accession>
<dbReference type="PANTHER" id="PTHR43507:SF1">
    <property type="entry name" value="NADH-UBIQUINONE OXIDOREDUCTASE CHAIN 4"/>
    <property type="match status" value="1"/>
</dbReference>
<feature type="transmembrane region" description="Helical" evidence="7">
    <location>
        <begin position="75"/>
        <end position="99"/>
    </location>
</feature>
<evidence type="ECO:0000256" key="1">
    <source>
        <dbReference type="ARBA" id="ARBA00004127"/>
    </source>
</evidence>
<feature type="transmembrane region" description="Helical" evidence="7">
    <location>
        <begin position="208"/>
        <end position="229"/>
    </location>
</feature>
<evidence type="ECO:0000259" key="8">
    <source>
        <dbReference type="Pfam" id="PF00361"/>
    </source>
</evidence>
<dbReference type="GO" id="GO:0003954">
    <property type="term" value="F:NADH dehydrogenase activity"/>
    <property type="evidence" value="ECO:0007669"/>
    <property type="project" value="TreeGrafter"/>
</dbReference>
<dbReference type="PRINTS" id="PR01437">
    <property type="entry name" value="NUOXDRDTASE4"/>
</dbReference>
<feature type="domain" description="NADH:quinone oxidoreductase/Mrp antiporter transmembrane" evidence="8">
    <location>
        <begin position="131"/>
        <end position="430"/>
    </location>
</feature>
<dbReference type="RefSeq" id="WP_073178889.1">
    <property type="nucleotide sequence ID" value="NZ_FQYI01000003.1"/>
</dbReference>
<feature type="transmembrane region" description="Helical" evidence="7">
    <location>
        <begin position="6"/>
        <end position="22"/>
    </location>
</feature>
<evidence type="ECO:0000256" key="2">
    <source>
        <dbReference type="ARBA" id="ARBA00009025"/>
    </source>
</evidence>
<evidence type="ECO:0000313" key="10">
    <source>
        <dbReference type="Proteomes" id="UP000184335"/>
    </source>
</evidence>
<dbReference type="GO" id="GO:0042773">
    <property type="term" value="P:ATP synthesis coupled electron transport"/>
    <property type="evidence" value="ECO:0007669"/>
    <property type="project" value="InterPro"/>
</dbReference>
<feature type="transmembrane region" description="Helical" evidence="7">
    <location>
        <begin position="343"/>
        <end position="365"/>
    </location>
</feature>
<proteinExistence type="inferred from homology"/>
<evidence type="ECO:0000256" key="6">
    <source>
        <dbReference type="RuleBase" id="RU000320"/>
    </source>
</evidence>
<evidence type="ECO:0000256" key="7">
    <source>
        <dbReference type="SAM" id="Phobius"/>
    </source>
</evidence>
<feature type="transmembrane region" description="Helical" evidence="7">
    <location>
        <begin position="166"/>
        <end position="188"/>
    </location>
</feature>
<dbReference type="InterPro" id="IPR003918">
    <property type="entry name" value="NADH_UbQ_OxRdtase"/>
</dbReference>
<feature type="transmembrane region" description="Helical" evidence="7">
    <location>
        <begin position="301"/>
        <end position="323"/>
    </location>
</feature>
<dbReference type="OrthoDB" id="9811718at2"/>
<protein>
    <submittedName>
        <fullName evidence="9">NADH dehydrogenase subunit M</fullName>
    </submittedName>
</protein>
<dbReference type="PANTHER" id="PTHR43507">
    <property type="entry name" value="NADH-UBIQUINONE OXIDOREDUCTASE CHAIN 4"/>
    <property type="match status" value="1"/>
</dbReference>